<keyword evidence="4" id="KW-0812">Transmembrane</keyword>
<dbReference type="Gene3D" id="1.20.120.1760">
    <property type="match status" value="1"/>
</dbReference>
<dbReference type="EMBL" id="HBEN01011266">
    <property type="protein sequence ID" value="CAD8446108.1"/>
    <property type="molecule type" value="Transcribed_RNA"/>
</dbReference>
<evidence type="ECO:0000256" key="3">
    <source>
        <dbReference type="ARBA" id="ARBA00022679"/>
    </source>
</evidence>
<keyword evidence="2" id="KW-0444">Lipid biosynthesis</keyword>
<keyword evidence="7" id="KW-0472">Membrane</keyword>
<dbReference type="PANTHER" id="PTHR14269">
    <property type="entry name" value="CDP-DIACYLGLYCEROL--GLYCEROL-3-PHOSPHATE 3-PHOSPHATIDYLTRANSFERASE-RELATED"/>
    <property type="match status" value="1"/>
</dbReference>
<feature type="compositionally biased region" description="Basic and acidic residues" evidence="11">
    <location>
        <begin position="113"/>
        <end position="122"/>
    </location>
</feature>
<accession>A0A7S0GUA1</accession>
<name>A0A7S0GUA1_MICPS</name>
<keyword evidence="3 10" id="KW-0808">Transferase</keyword>
<evidence type="ECO:0000256" key="6">
    <source>
        <dbReference type="ARBA" id="ARBA00023098"/>
    </source>
</evidence>
<keyword evidence="5" id="KW-1133">Transmembrane helix</keyword>
<feature type="compositionally biased region" description="Basic and acidic residues" evidence="11">
    <location>
        <begin position="34"/>
        <end position="47"/>
    </location>
</feature>
<dbReference type="InterPro" id="IPR048254">
    <property type="entry name" value="CDP_ALCOHOL_P_TRANSF_CS"/>
</dbReference>
<sequence length="358" mass="37838">MRRALVAAARVSCRPRGSLLTPRATTGAFSHVGECGDEKDNHHDSSPHRRWTSTAGVRSSSLAAFAQRVALPGNAVVPVTFSPARAFAAAAASSASSSPPERPNRSSPSPSPPEKEERKKQNETNLDDSFSVQPWSREDVMTVPNYISMSRGAFGPVLGAAYVADAISPQLMLLGVAAAALSDWADGYVARRLSLQSVAGTYLDPLGDKIFVASVSLALAAKGAIPLWLAGSMVVRDGALISGAWLQRGRALGWRWDSWGQFFAGTRGARFGDDVVRNDENEKILAPAVPPMRPELLGKFTTATQFALFGGAIAHGAFGWPSAEAMRFAYLAAGAATFASGASYFLRKDAFARPGPSA</sequence>
<dbReference type="GO" id="GO:0032049">
    <property type="term" value="P:cardiolipin biosynthetic process"/>
    <property type="evidence" value="ECO:0007669"/>
    <property type="project" value="TreeGrafter"/>
</dbReference>
<evidence type="ECO:0000256" key="10">
    <source>
        <dbReference type="RuleBase" id="RU003750"/>
    </source>
</evidence>
<keyword evidence="6" id="KW-0443">Lipid metabolism</keyword>
<evidence type="ECO:0000313" key="12">
    <source>
        <dbReference type="EMBL" id="CAD8446108.1"/>
    </source>
</evidence>
<evidence type="ECO:0000256" key="11">
    <source>
        <dbReference type="SAM" id="MobiDB-lite"/>
    </source>
</evidence>
<keyword evidence="8" id="KW-0594">Phospholipid biosynthesis</keyword>
<feature type="region of interest" description="Disordered" evidence="11">
    <location>
        <begin position="28"/>
        <end position="54"/>
    </location>
</feature>
<evidence type="ECO:0000256" key="4">
    <source>
        <dbReference type="ARBA" id="ARBA00022692"/>
    </source>
</evidence>
<dbReference type="GO" id="GO:0016020">
    <property type="term" value="C:membrane"/>
    <property type="evidence" value="ECO:0007669"/>
    <property type="project" value="UniProtKB-SubCell"/>
</dbReference>
<dbReference type="PANTHER" id="PTHR14269:SF60">
    <property type="entry name" value="CARDIOLIPIN SYNTHASE (CMP-FORMING)"/>
    <property type="match status" value="1"/>
</dbReference>
<keyword evidence="9" id="KW-1208">Phospholipid metabolism</keyword>
<gene>
    <name evidence="12" type="ORF">MSP1401_LOCUS9350</name>
</gene>
<organism evidence="12">
    <name type="scientific">Micromonas pusilla</name>
    <name type="common">Picoplanktonic green alga</name>
    <name type="synonym">Chromulina pusilla</name>
    <dbReference type="NCBI Taxonomy" id="38833"/>
    <lineage>
        <taxon>Eukaryota</taxon>
        <taxon>Viridiplantae</taxon>
        <taxon>Chlorophyta</taxon>
        <taxon>Mamiellophyceae</taxon>
        <taxon>Mamiellales</taxon>
        <taxon>Mamiellaceae</taxon>
        <taxon>Micromonas</taxon>
    </lineage>
</organism>
<evidence type="ECO:0000256" key="2">
    <source>
        <dbReference type="ARBA" id="ARBA00022516"/>
    </source>
</evidence>
<dbReference type="GO" id="GO:0005739">
    <property type="term" value="C:mitochondrion"/>
    <property type="evidence" value="ECO:0007669"/>
    <property type="project" value="TreeGrafter"/>
</dbReference>
<dbReference type="Pfam" id="PF01066">
    <property type="entry name" value="CDP-OH_P_transf"/>
    <property type="match status" value="1"/>
</dbReference>
<dbReference type="PROSITE" id="PS00379">
    <property type="entry name" value="CDP_ALCOHOL_P_TRANSF"/>
    <property type="match status" value="1"/>
</dbReference>
<comment type="subcellular location">
    <subcellularLocation>
        <location evidence="1">Membrane</location>
        <topology evidence="1">Multi-pass membrane protein</topology>
    </subcellularLocation>
</comment>
<dbReference type="GO" id="GO:0043337">
    <property type="term" value="F:cardiolipin synthase (CMP-forming)"/>
    <property type="evidence" value="ECO:0007669"/>
    <property type="project" value="TreeGrafter"/>
</dbReference>
<evidence type="ECO:0000256" key="1">
    <source>
        <dbReference type="ARBA" id="ARBA00004141"/>
    </source>
</evidence>
<protein>
    <submittedName>
        <fullName evidence="12">Uncharacterized protein</fullName>
    </submittedName>
</protein>
<dbReference type="AlphaFoldDB" id="A0A7S0GUA1"/>
<reference evidence="12" key="1">
    <citation type="submission" date="2021-01" db="EMBL/GenBank/DDBJ databases">
        <authorList>
            <person name="Corre E."/>
            <person name="Pelletier E."/>
            <person name="Niang G."/>
            <person name="Scheremetjew M."/>
            <person name="Finn R."/>
            <person name="Kale V."/>
            <person name="Holt S."/>
            <person name="Cochrane G."/>
            <person name="Meng A."/>
            <person name="Brown T."/>
            <person name="Cohen L."/>
        </authorList>
    </citation>
    <scope>NUCLEOTIDE SEQUENCE</scope>
    <source>
        <strain evidence="12">CCAC1681</strain>
    </source>
</reference>
<dbReference type="InterPro" id="IPR050324">
    <property type="entry name" value="CDP-alcohol_PTase-I"/>
</dbReference>
<evidence type="ECO:0000256" key="9">
    <source>
        <dbReference type="ARBA" id="ARBA00023264"/>
    </source>
</evidence>
<evidence type="ECO:0000256" key="5">
    <source>
        <dbReference type="ARBA" id="ARBA00022989"/>
    </source>
</evidence>
<evidence type="ECO:0000256" key="7">
    <source>
        <dbReference type="ARBA" id="ARBA00023136"/>
    </source>
</evidence>
<dbReference type="InterPro" id="IPR000462">
    <property type="entry name" value="CDP-OH_P_trans"/>
</dbReference>
<evidence type="ECO:0000256" key="8">
    <source>
        <dbReference type="ARBA" id="ARBA00023209"/>
    </source>
</evidence>
<proteinExistence type="inferred from homology"/>
<comment type="similarity">
    <text evidence="10">Belongs to the CDP-alcohol phosphatidyltransferase class-I family.</text>
</comment>
<dbReference type="InterPro" id="IPR043130">
    <property type="entry name" value="CDP-OH_PTrfase_TM_dom"/>
</dbReference>
<feature type="region of interest" description="Disordered" evidence="11">
    <location>
        <begin position="92"/>
        <end position="131"/>
    </location>
</feature>